<dbReference type="Proteomes" id="UP001328107">
    <property type="component" value="Unassembled WGS sequence"/>
</dbReference>
<dbReference type="PRINTS" id="PR00047">
    <property type="entry name" value="STROIDFINGER"/>
</dbReference>
<evidence type="ECO:0000256" key="6">
    <source>
        <dbReference type="ARBA" id="ARBA00023163"/>
    </source>
</evidence>
<dbReference type="EMBL" id="BTRK01000002">
    <property type="protein sequence ID" value="GMR37431.1"/>
    <property type="molecule type" value="Genomic_DNA"/>
</dbReference>
<dbReference type="PANTHER" id="PTHR46011">
    <property type="entry name" value="NUCLEAR HORMONE RECEPTOR FAMILY MEMBER NHR-86-RELATED"/>
    <property type="match status" value="1"/>
</dbReference>
<dbReference type="SMART" id="SM00430">
    <property type="entry name" value="HOLI"/>
    <property type="match status" value="1"/>
</dbReference>
<dbReference type="Pfam" id="PF00104">
    <property type="entry name" value="Hormone_recep"/>
    <property type="match status" value="1"/>
</dbReference>
<evidence type="ECO:0000256" key="5">
    <source>
        <dbReference type="ARBA" id="ARBA00023125"/>
    </source>
</evidence>
<proteinExistence type="predicted"/>
<keyword evidence="4" id="KW-0805">Transcription regulation</keyword>
<keyword evidence="8" id="KW-0539">Nucleus</keyword>
<protein>
    <recommendedName>
        <fullName evidence="14">Nuclear receptor</fullName>
    </recommendedName>
</protein>
<evidence type="ECO:0000256" key="8">
    <source>
        <dbReference type="ARBA" id="ARBA00023242"/>
    </source>
</evidence>
<dbReference type="AlphaFoldDB" id="A0AAN5CDE5"/>
<feature type="domain" description="NR LBD" evidence="11">
    <location>
        <begin position="119"/>
        <end position="364"/>
    </location>
</feature>
<evidence type="ECO:0000256" key="1">
    <source>
        <dbReference type="ARBA" id="ARBA00022723"/>
    </source>
</evidence>
<keyword evidence="7" id="KW-0675">Receptor</keyword>
<dbReference type="GO" id="GO:0043565">
    <property type="term" value="F:sequence-specific DNA binding"/>
    <property type="evidence" value="ECO:0007669"/>
    <property type="project" value="InterPro"/>
</dbReference>
<keyword evidence="6" id="KW-0804">Transcription</keyword>
<evidence type="ECO:0000259" key="10">
    <source>
        <dbReference type="PROSITE" id="PS51030"/>
    </source>
</evidence>
<dbReference type="GO" id="GO:0003700">
    <property type="term" value="F:DNA-binding transcription factor activity"/>
    <property type="evidence" value="ECO:0007669"/>
    <property type="project" value="InterPro"/>
</dbReference>
<keyword evidence="2" id="KW-0863">Zinc-finger</keyword>
<keyword evidence="3" id="KW-0862">Zinc</keyword>
<keyword evidence="13" id="KW-1185">Reference proteome</keyword>
<dbReference type="PROSITE" id="PS51030">
    <property type="entry name" value="NUCLEAR_REC_DBD_2"/>
    <property type="match status" value="1"/>
</dbReference>
<dbReference type="PANTHER" id="PTHR46011:SF6">
    <property type="entry name" value="HIGH ZINC ACTIVATED NUCLEAR RECEPTOR PROTEIN"/>
    <property type="match status" value="1"/>
</dbReference>
<accession>A0AAN5CDE5</accession>
<feature type="region of interest" description="Disordered" evidence="9">
    <location>
        <begin position="79"/>
        <end position="98"/>
    </location>
</feature>
<name>A0AAN5CDE5_9BILA</name>
<organism evidence="12 13">
    <name type="scientific">Pristionchus mayeri</name>
    <dbReference type="NCBI Taxonomy" id="1317129"/>
    <lineage>
        <taxon>Eukaryota</taxon>
        <taxon>Metazoa</taxon>
        <taxon>Ecdysozoa</taxon>
        <taxon>Nematoda</taxon>
        <taxon>Chromadorea</taxon>
        <taxon>Rhabditida</taxon>
        <taxon>Rhabditina</taxon>
        <taxon>Diplogasteromorpha</taxon>
        <taxon>Diplogasteroidea</taxon>
        <taxon>Neodiplogasteridae</taxon>
        <taxon>Pristionchus</taxon>
    </lineage>
</organism>
<dbReference type="SUPFAM" id="SSF57716">
    <property type="entry name" value="Glucocorticoid receptor-like (DNA-binding domain)"/>
    <property type="match status" value="1"/>
</dbReference>
<feature type="domain" description="Nuclear receptor" evidence="10">
    <location>
        <begin position="4"/>
        <end position="80"/>
    </location>
</feature>
<dbReference type="SMART" id="SM00399">
    <property type="entry name" value="ZnF_C4"/>
    <property type="match status" value="1"/>
</dbReference>
<dbReference type="InterPro" id="IPR000536">
    <property type="entry name" value="Nucl_hrmn_rcpt_lig-bd"/>
</dbReference>
<sequence length="366" mass="42222">MSNPIICCICSAQSNYAHLGINACRSCADFYKRASSSARIISCRKGEGKCTIMHGNRHNCRGCRFEKCKLLGMQLTSRKEGEQQKDEMKEQQSRSDDELKDPLISRIFDEYLRSVARRKNTELLLRPTSLHRHVKVEINEDLLLCSWTFLMDCLKMYAGDFLQFASATFPEFARLSLDDQRLILKCFASRLFLLEGIFGTFTNFSSYEGPYFMATLTTCYDSRNFRFFTEEESPSSCGEIVKLMEYYVKPGKCFGPFMEKSQFTEVECAILFALSIWQNDFNHHLPDHIVAIAEIVRRQIFDSIKQYYHEELGLEDYSVRLGNLVTFEHMIQEGTNILNEEVQAYNLTGILTADSAFLQLVMQISL</sequence>
<keyword evidence="1" id="KW-0479">Metal-binding</keyword>
<evidence type="ECO:0000256" key="3">
    <source>
        <dbReference type="ARBA" id="ARBA00022833"/>
    </source>
</evidence>
<comment type="caution">
    <text evidence="12">The sequence shown here is derived from an EMBL/GenBank/DDBJ whole genome shotgun (WGS) entry which is preliminary data.</text>
</comment>
<dbReference type="GO" id="GO:0005634">
    <property type="term" value="C:nucleus"/>
    <property type="evidence" value="ECO:0007669"/>
    <property type="project" value="TreeGrafter"/>
</dbReference>
<dbReference type="InterPro" id="IPR013088">
    <property type="entry name" value="Znf_NHR/GATA"/>
</dbReference>
<evidence type="ECO:0000313" key="13">
    <source>
        <dbReference type="Proteomes" id="UP001328107"/>
    </source>
</evidence>
<dbReference type="SUPFAM" id="SSF48508">
    <property type="entry name" value="Nuclear receptor ligand-binding domain"/>
    <property type="match status" value="1"/>
</dbReference>
<dbReference type="InterPro" id="IPR001628">
    <property type="entry name" value="Znf_hrmn_rcpt"/>
</dbReference>
<dbReference type="PROSITE" id="PS51843">
    <property type="entry name" value="NR_LBD"/>
    <property type="match status" value="1"/>
</dbReference>
<evidence type="ECO:0000313" key="12">
    <source>
        <dbReference type="EMBL" id="GMR37431.1"/>
    </source>
</evidence>
<dbReference type="Pfam" id="PF00105">
    <property type="entry name" value="zf-C4"/>
    <property type="match status" value="1"/>
</dbReference>
<keyword evidence="5" id="KW-0238">DNA-binding</keyword>
<evidence type="ECO:0000256" key="7">
    <source>
        <dbReference type="ARBA" id="ARBA00023170"/>
    </source>
</evidence>
<reference evidence="13" key="1">
    <citation type="submission" date="2022-10" db="EMBL/GenBank/DDBJ databases">
        <title>Genome assembly of Pristionchus species.</title>
        <authorList>
            <person name="Yoshida K."/>
            <person name="Sommer R.J."/>
        </authorList>
    </citation>
    <scope>NUCLEOTIDE SEQUENCE [LARGE SCALE GENOMIC DNA]</scope>
    <source>
        <strain evidence="13">RS5460</strain>
    </source>
</reference>
<evidence type="ECO:0008006" key="14">
    <source>
        <dbReference type="Google" id="ProtNLM"/>
    </source>
</evidence>
<evidence type="ECO:0000256" key="2">
    <source>
        <dbReference type="ARBA" id="ARBA00022771"/>
    </source>
</evidence>
<dbReference type="GO" id="GO:0008270">
    <property type="term" value="F:zinc ion binding"/>
    <property type="evidence" value="ECO:0007669"/>
    <property type="project" value="UniProtKB-KW"/>
</dbReference>
<evidence type="ECO:0000256" key="9">
    <source>
        <dbReference type="SAM" id="MobiDB-lite"/>
    </source>
</evidence>
<evidence type="ECO:0000256" key="4">
    <source>
        <dbReference type="ARBA" id="ARBA00023015"/>
    </source>
</evidence>
<evidence type="ECO:0000259" key="11">
    <source>
        <dbReference type="PROSITE" id="PS51843"/>
    </source>
</evidence>
<dbReference type="Gene3D" id="1.10.565.10">
    <property type="entry name" value="Retinoid X Receptor"/>
    <property type="match status" value="1"/>
</dbReference>
<dbReference type="InterPro" id="IPR035500">
    <property type="entry name" value="NHR-like_dom_sf"/>
</dbReference>
<dbReference type="Gene3D" id="3.30.50.10">
    <property type="entry name" value="Erythroid Transcription Factor GATA-1, subunit A"/>
    <property type="match status" value="1"/>
</dbReference>
<gene>
    <name evidence="12" type="ORF">PMAYCL1PPCAC_07626</name>
</gene>